<feature type="domain" description="Histidine kinase" evidence="13">
    <location>
        <begin position="1064"/>
        <end position="1281"/>
    </location>
</feature>
<dbReference type="STRING" id="1908236.BEN48_05080"/>
<dbReference type="InterPro" id="IPR004358">
    <property type="entry name" value="Sig_transdc_His_kin-like_C"/>
</dbReference>
<comment type="catalytic activity">
    <reaction evidence="1">
        <text>ATP + protein L-histidine = ADP + protein N-phospho-L-histidine.</text>
        <dbReference type="EC" id="2.7.13.3"/>
    </reaction>
</comment>
<name>A0A1G1SUM5_9BACT</name>
<keyword evidence="11" id="KW-0472">Membrane</keyword>
<keyword evidence="5" id="KW-0597">Phosphoprotein</keyword>
<dbReference type="InterPro" id="IPR036890">
    <property type="entry name" value="HATPase_C_sf"/>
</dbReference>
<evidence type="ECO:0000259" key="13">
    <source>
        <dbReference type="PROSITE" id="PS50109"/>
    </source>
</evidence>
<dbReference type="SMART" id="SM00304">
    <property type="entry name" value="HAMP"/>
    <property type="match status" value="1"/>
</dbReference>
<dbReference type="PRINTS" id="PR00344">
    <property type="entry name" value="BCTRLSENSOR"/>
</dbReference>
<reference evidence="15 16" key="1">
    <citation type="submission" date="2016-08" db="EMBL/GenBank/DDBJ databases">
        <title>Hymenobacter coccineus sp. nov., Hymenobacter lapidarius sp. nov. and Hymenobacter glacialis sp. nov., isolated from Antarctic soil.</title>
        <authorList>
            <person name="Sedlacek I."/>
            <person name="Kralova S."/>
            <person name="Kyrova K."/>
            <person name="Maslanova I."/>
            <person name="Stankova E."/>
            <person name="Vrbovska V."/>
            <person name="Nemec M."/>
            <person name="Bartak M."/>
            <person name="Svec P."/>
            <person name="Busse H.-J."/>
            <person name="Pantucek R."/>
        </authorList>
    </citation>
    <scope>NUCLEOTIDE SEQUENCE [LARGE SCALE GENOMIC DNA]</scope>
    <source>
        <strain evidence="15 16">CCM 8648</strain>
    </source>
</reference>
<evidence type="ECO:0000256" key="2">
    <source>
        <dbReference type="ARBA" id="ARBA00004651"/>
    </source>
</evidence>
<evidence type="ECO:0000313" key="15">
    <source>
        <dbReference type="EMBL" id="OGX82323.1"/>
    </source>
</evidence>
<dbReference type="Gene3D" id="6.10.340.10">
    <property type="match status" value="1"/>
</dbReference>
<keyword evidence="9" id="KW-0067">ATP-binding</keyword>
<evidence type="ECO:0000256" key="4">
    <source>
        <dbReference type="ARBA" id="ARBA00022475"/>
    </source>
</evidence>
<protein>
    <recommendedName>
        <fullName evidence="3">histidine kinase</fullName>
        <ecNumber evidence="3">2.7.13.3</ecNumber>
    </recommendedName>
</protein>
<feature type="chain" id="PRO_5009578430" description="histidine kinase" evidence="12">
    <location>
        <begin position="23"/>
        <end position="1281"/>
    </location>
</feature>
<dbReference type="PROSITE" id="PS50109">
    <property type="entry name" value="HIS_KIN"/>
    <property type="match status" value="1"/>
</dbReference>
<evidence type="ECO:0000256" key="8">
    <source>
        <dbReference type="ARBA" id="ARBA00022777"/>
    </source>
</evidence>
<evidence type="ECO:0000259" key="14">
    <source>
        <dbReference type="PROSITE" id="PS50885"/>
    </source>
</evidence>
<keyword evidence="12" id="KW-0732">Signal</keyword>
<feature type="transmembrane region" description="Helical" evidence="11">
    <location>
        <begin position="267"/>
        <end position="288"/>
    </location>
</feature>
<dbReference type="Pfam" id="PF02518">
    <property type="entry name" value="HATPase_c"/>
    <property type="match status" value="1"/>
</dbReference>
<feature type="compositionally biased region" description="Low complexity" evidence="10">
    <location>
        <begin position="918"/>
        <end position="932"/>
    </location>
</feature>
<accession>A0A1G1SUM5</accession>
<feature type="transmembrane region" description="Helical" evidence="11">
    <location>
        <begin position="715"/>
        <end position="735"/>
    </location>
</feature>
<feature type="transmembrane region" description="Helical" evidence="11">
    <location>
        <begin position="190"/>
        <end position="210"/>
    </location>
</feature>
<dbReference type="SMART" id="SM00387">
    <property type="entry name" value="HATPase_c"/>
    <property type="match status" value="1"/>
</dbReference>
<evidence type="ECO:0000256" key="7">
    <source>
        <dbReference type="ARBA" id="ARBA00022741"/>
    </source>
</evidence>
<dbReference type="EMBL" id="MDZC01000101">
    <property type="protein sequence ID" value="OGX82323.1"/>
    <property type="molecule type" value="Genomic_DNA"/>
</dbReference>
<dbReference type="GO" id="GO:0005524">
    <property type="term" value="F:ATP binding"/>
    <property type="evidence" value="ECO:0007669"/>
    <property type="project" value="UniProtKB-KW"/>
</dbReference>
<dbReference type="Gene3D" id="1.10.287.130">
    <property type="match status" value="1"/>
</dbReference>
<dbReference type="PROSITE" id="PS50885">
    <property type="entry name" value="HAMP"/>
    <property type="match status" value="1"/>
</dbReference>
<keyword evidence="16" id="KW-1185">Reference proteome</keyword>
<dbReference type="InterPro" id="IPR036097">
    <property type="entry name" value="HisK_dim/P_sf"/>
</dbReference>
<evidence type="ECO:0000256" key="3">
    <source>
        <dbReference type="ARBA" id="ARBA00012438"/>
    </source>
</evidence>
<feature type="transmembrane region" description="Helical" evidence="11">
    <location>
        <begin position="755"/>
        <end position="777"/>
    </location>
</feature>
<dbReference type="SUPFAM" id="SSF55874">
    <property type="entry name" value="ATPase domain of HSP90 chaperone/DNA topoisomerase II/histidine kinase"/>
    <property type="match status" value="1"/>
</dbReference>
<dbReference type="SMART" id="SM00388">
    <property type="entry name" value="HisKA"/>
    <property type="match status" value="1"/>
</dbReference>
<organism evidence="15 16">
    <name type="scientific">Hymenobacter glacialis</name>
    <dbReference type="NCBI Taxonomy" id="1908236"/>
    <lineage>
        <taxon>Bacteria</taxon>
        <taxon>Pseudomonadati</taxon>
        <taxon>Bacteroidota</taxon>
        <taxon>Cytophagia</taxon>
        <taxon>Cytophagales</taxon>
        <taxon>Hymenobacteraceae</taxon>
        <taxon>Hymenobacter</taxon>
    </lineage>
</organism>
<dbReference type="Proteomes" id="UP000177791">
    <property type="component" value="Unassembled WGS sequence"/>
</dbReference>
<keyword evidence="11" id="KW-1133">Transmembrane helix</keyword>
<keyword evidence="11" id="KW-0812">Transmembrane</keyword>
<feature type="domain" description="HAMP" evidence="14">
    <location>
        <begin position="994"/>
        <end position="1047"/>
    </location>
</feature>
<keyword evidence="4" id="KW-1003">Cell membrane</keyword>
<dbReference type="InterPro" id="IPR050980">
    <property type="entry name" value="2C_sensor_his_kinase"/>
</dbReference>
<comment type="subcellular location">
    <subcellularLocation>
        <location evidence="2">Cell membrane</location>
        <topology evidence="2">Multi-pass membrane protein</topology>
    </subcellularLocation>
</comment>
<feature type="transmembrane region" description="Helical" evidence="11">
    <location>
        <begin position="222"/>
        <end position="247"/>
    </location>
</feature>
<dbReference type="Gene3D" id="3.30.565.10">
    <property type="entry name" value="Histidine kinase-like ATPase, C-terminal domain"/>
    <property type="match status" value="1"/>
</dbReference>
<dbReference type="InterPro" id="IPR005467">
    <property type="entry name" value="His_kinase_dom"/>
</dbReference>
<sequence length="1281" mass="140488">MLLLAAALCFVSGYLASRYALAPGAVERTDTLGLQQLVREAEATARTDADSVAAGLARGNYGFNKLLAQTTFPTCVLENGQLLYWSDATLRPETQPASTVERLVETPTGHFLLLPRVAGQYLILTYVPLARHYTISNRYLREGSEQALFRGLELEVLADAGPVGTRFETAEGKYLFSIKRLRPNPLTRQYLPMALLALGSVLYGAGWWLLAFGWWRAGQRVAAIAALVLPLVLLRGALLFLGLPYSFIELPIFDPRQYAASWWAPSLGDLLLDALLALLVAAGAVALWRHLRVLERVRVPRVPMQQALAAVLLGLAFCGWLFLLFGYYTTAFGSSQLSLDITRNLQITGFWLLLALAVLLHTAAWLVGFFGLTQLAGALLQHVPGRVLLLGPLVGAVPVLAVGLIWGLPWVLAVGILLVFAAMVRAVGMSAAPTTYSYQAPTLIVLLLALASATGALALYEHFEKQLLVDKQRLASNLLVDNDFQGEFLLGEQMQKIARDPFVRQSLSAAFGQPEAVRQRIARQYLSDYFDKYESNITLYDEAGQPLGALPGTPSLMEARADLARTATPTNQQGVYLLTSDNPFSSRRYVAQITVPGQRVNGFGPALGAVRVELALKKLTSYSVLPELLVDQKFFQPSLATELSYAGYNQGSLVYTEGDFDYANRLPKNWLTDSRMYEGGMSSRGFHHYAVHGSMGRIVVVTTATYSPGDWLANFSFQFLLSSFFWLLVAGLVLVVRGRPTMLRLRLNFSTRIQVLLNVGIVVPLLVVSVATASQLISSYQRDLTRTYERRGQLALESLRRQRHLLSDTTARPTLAALAKNVAALTETDLNLYDVHGELLASSQPLIFEAGLLGPLLNPQAVVALRERNRQRALLTEKAGSLSFNALYLPVRAGVGEAVATDLAGHSIGPNGTTSPGSFAPRSAAAPVPASPNTRGPDDDEAMPTGPILGYVGIPFFDSEKELNTKLTELFTTILNIFTLMFLLFLGLAFVAARQLTAPLKLITEKLTQTTLTDENELLEYRSSDDEIGLLVREYNTMVTKLEASKRELAAQEKEAAWREMARQVAHEIKNPLTPMKLSLQFLQKAITERRPNAEELIGRISQTLITQIDVLSDIATSFSTFTNLPAMRPERLDVAAILRRCAALHQPDANDGELELHMPPDAETGRYVVFADESLLVRTFNNLLINARQAVPEGREPRIEVWLTQAEPGRVMVTICDNGAGISEDVREKIFVPNFTTKETGSGIGLAVAKRGIESAGGRVWFETQVGEGTRFFIELPLAG</sequence>
<feature type="transmembrane region" description="Helical" evidence="11">
    <location>
        <begin position="308"/>
        <end position="329"/>
    </location>
</feature>
<evidence type="ECO:0000256" key="9">
    <source>
        <dbReference type="ARBA" id="ARBA00022840"/>
    </source>
</evidence>
<evidence type="ECO:0000313" key="16">
    <source>
        <dbReference type="Proteomes" id="UP000177791"/>
    </source>
</evidence>
<dbReference type="InterPro" id="IPR003661">
    <property type="entry name" value="HisK_dim/P_dom"/>
</dbReference>
<dbReference type="InterPro" id="IPR003660">
    <property type="entry name" value="HAMP_dom"/>
</dbReference>
<feature type="region of interest" description="Disordered" evidence="10">
    <location>
        <begin position="910"/>
        <end position="944"/>
    </location>
</feature>
<keyword evidence="6" id="KW-0808">Transferase</keyword>
<feature type="transmembrane region" description="Helical" evidence="11">
    <location>
        <begin position="410"/>
        <end position="428"/>
    </location>
</feature>
<dbReference type="InterPro" id="IPR003594">
    <property type="entry name" value="HATPase_dom"/>
</dbReference>
<feature type="signal peptide" evidence="12">
    <location>
        <begin position="1"/>
        <end position="22"/>
    </location>
</feature>
<comment type="caution">
    <text evidence="15">The sequence shown here is derived from an EMBL/GenBank/DDBJ whole genome shotgun (WGS) entry which is preliminary data.</text>
</comment>
<feature type="transmembrane region" description="Helical" evidence="11">
    <location>
        <begin position="349"/>
        <end position="375"/>
    </location>
</feature>
<dbReference type="GO" id="GO:0005886">
    <property type="term" value="C:plasma membrane"/>
    <property type="evidence" value="ECO:0007669"/>
    <property type="project" value="UniProtKB-SubCell"/>
</dbReference>
<dbReference type="EC" id="2.7.13.3" evidence="3"/>
<proteinExistence type="predicted"/>
<evidence type="ECO:0000256" key="1">
    <source>
        <dbReference type="ARBA" id="ARBA00000085"/>
    </source>
</evidence>
<evidence type="ECO:0000256" key="5">
    <source>
        <dbReference type="ARBA" id="ARBA00022553"/>
    </source>
</evidence>
<dbReference type="CDD" id="cd00082">
    <property type="entry name" value="HisKA"/>
    <property type="match status" value="1"/>
</dbReference>
<feature type="transmembrane region" description="Helical" evidence="11">
    <location>
        <begin position="970"/>
        <end position="993"/>
    </location>
</feature>
<feature type="transmembrane region" description="Helical" evidence="11">
    <location>
        <begin position="387"/>
        <end position="404"/>
    </location>
</feature>
<keyword evidence="7" id="KW-0547">Nucleotide-binding</keyword>
<evidence type="ECO:0000256" key="10">
    <source>
        <dbReference type="SAM" id="MobiDB-lite"/>
    </source>
</evidence>
<dbReference type="PANTHER" id="PTHR44936:SF10">
    <property type="entry name" value="SENSOR PROTEIN RSTB"/>
    <property type="match status" value="1"/>
</dbReference>
<keyword evidence="8" id="KW-0418">Kinase</keyword>
<evidence type="ECO:0000256" key="12">
    <source>
        <dbReference type="SAM" id="SignalP"/>
    </source>
</evidence>
<dbReference type="PANTHER" id="PTHR44936">
    <property type="entry name" value="SENSOR PROTEIN CREC"/>
    <property type="match status" value="1"/>
</dbReference>
<dbReference type="GO" id="GO:0000155">
    <property type="term" value="F:phosphorelay sensor kinase activity"/>
    <property type="evidence" value="ECO:0007669"/>
    <property type="project" value="InterPro"/>
</dbReference>
<feature type="transmembrane region" description="Helical" evidence="11">
    <location>
        <begin position="440"/>
        <end position="460"/>
    </location>
</feature>
<evidence type="ECO:0000256" key="6">
    <source>
        <dbReference type="ARBA" id="ARBA00022679"/>
    </source>
</evidence>
<dbReference type="SUPFAM" id="SSF47384">
    <property type="entry name" value="Homodimeric domain of signal transducing histidine kinase"/>
    <property type="match status" value="1"/>
</dbReference>
<evidence type="ECO:0000256" key="11">
    <source>
        <dbReference type="SAM" id="Phobius"/>
    </source>
</evidence>
<dbReference type="Pfam" id="PF00512">
    <property type="entry name" value="HisKA"/>
    <property type="match status" value="1"/>
</dbReference>
<gene>
    <name evidence="15" type="ORF">BEN48_05080</name>
</gene>